<name>A0A078S0K3_BACUN</name>
<dbReference type="PANTHER" id="PTHR30349">
    <property type="entry name" value="PHAGE INTEGRASE-RELATED"/>
    <property type="match status" value="1"/>
</dbReference>
<dbReference type="CDD" id="cd01185">
    <property type="entry name" value="INTN1_C_like"/>
    <property type="match status" value="1"/>
</dbReference>
<sequence length="375" mass="43031">MARTKKIESTPVRIRFKELENGNKSIYLDIYYEKKRRYEFLKLYLIPENSSEARKQNKHTMKAADAIRAQRILEISNNRTPVTISEKAKVLLVDWVNEYKNRSIQQGKTSSENHVHSALKQLRKYNAKARLCDVDKDFLDGFVEFMKGQKARRTKVPFAKKTISNYLGVIITALNMAVDDDVLSVNPGLAIDRKAICGEETPREYLTIDEVRKLIEADAPRADVKIAFLFSCFCGLRLSDVRALQWKKIIEDNGNIHMELRQKKTGRMLYLPLNKQAQAYLPHTKRSAEDYVFSLPCTSTIDLQLKKWAQNAGINKKLTYHMSRHTFATMELTMGADLYTTSQLLGHADVETTQVYAKIIDAKKEAAVLLIDSLF</sequence>
<dbReference type="AlphaFoldDB" id="A0A078S0K3"/>
<dbReference type="Gene3D" id="1.10.443.10">
    <property type="entry name" value="Intergrase catalytic core"/>
    <property type="match status" value="1"/>
</dbReference>
<dbReference type="InterPro" id="IPR010998">
    <property type="entry name" value="Integrase_recombinase_N"/>
</dbReference>
<evidence type="ECO:0000313" key="6">
    <source>
        <dbReference type="Proteomes" id="UP000028013"/>
    </source>
</evidence>
<dbReference type="Pfam" id="PF17293">
    <property type="entry name" value="Arm-DNA-bind_5"/>
    <property type="match status" value="1"/>
</dbReference>
<dbReference type="GeneID" id="75114456"/>
<gene>
    <name evidence="5" type="ORF">M094_0672</name>
</gene>
<evidence type="ECO:0000313" key="5">
    <source>
        <dbReference type="EMBL" id="KDS51360.1"/>
    </source>
</evidence>
<proteinExistence type="inferred from homology"/>
<dbReference type="Gene3D" id="1.10.150.130">
    <property type="match status" value="1"/>
</dbReference>
<evidence type="ECO:0000256" key="2">
    <source>
        <dbReference type="ARBA" id="ARBA00023125"/>
    </source>
</evidence>
<dbReference type="SUPFAM" id="SSF56349">
    <property type="entry name" value="DNA breaking-rejoining enzymes"/>
    <property type="match status" value="1"/>
</dbReference>
<evidence type="ECO:0000256" key="3">
    <source>
        <dbReference type="ARBA" id="ARBA00023172"/>
    </source>
</evidence>
<comment type="caution">
    <text evidence="5">The sequence shown here is derived from an EMBL/GenBank/DDBJ whole genome shotgun (WGS) entry which is preliminary data.</text>
</comment>
<dbReference type="EMBL" id="JNHN01000170">
    <property type="protein sequence ID" value="KDS51360.1"/>
    <property type="molecule type" value="Genomic_DNA"/>
</dbReference>
<dbReference type="InterPro" id="IPR011010">
    <property type="entry name" value="DNA_brk_join_enz"/>
</dbReference>
<dbReference type="InterPro" id="IPR050090">
    <property type="entry name" value="Tyrosine_recombinase_XerCD"/>
</dbReference>
<dbReference type="Proteomes" id="UP000028013">
    <property type="component" value="Unassembled WGS sequence"/>
</dbReference>
<dbReference type="InterPro" id="IPR002104">
    <property type="entry name" value="Integrase_catalytic"/>
</dbReference>
<dbReference type="RefSeq" id="WP_004319335.1">
    <property type="nucleotide sequence ID" value="NZ_JNHN01000170.1"/>
</dbReference>
<organism evidence="5 6">
    <name type="scientific">Bacteroides uniformis str. 3978 T3 ii</name>
    <dbReference type="NCBI Taxonomy" id="1339349"/>
    <lineage>
        <taxon>Bacteria</taxon>
        <taxon>Pseudomonadati</taxon>
        <taxon>Bacteroidota</taxon>
        <taxon>Bacteroidia</taxon>
        <taxon>Bacteroidales</taxon>
        <taxon>Bacteroidaceae</taxon>
        <taxon>Bacteroides</taxon>
    </lineage>
</organism>
<dbReference type="InterPro" id="IPR025269">
    <property type="entry name" value="SAM-like_dom"/>
</dbReference>
<dbReference type="PANTHER" id="PTHR30349:SF64">
    <property type="entry name" value="PROPHAGE INTEGRASE INTD-RELATED"/>
    <property type="match status" value="1"/>
</dbReference>
<dbReference type="PROSITE" id="PS51898">
    <property type="entry name" value="TYR_RECOMBINASE"/>
    <property type="match status" value="1"/>
</dbReference>
<reference evidence="5 6" key="1">
    <citation type="submission" date="2014-04" db="EMBL/GenBank/DDBJ databases">
        <authorList>
            <person name="Sears C."/>
            <person name="Carroll K."/>
            <person name="Sack B.R."/>
            <person name="Qadri F."/>
            <person name="Myers L.L."/>
            <person name="Chung G.-T."/>
            <person name="Escheverria P."/>
            <person name="Fraser C.M."/>
            <person name="Sadzewicz L."/>
            <person name="Shefchek K.A."/>
            <person name="Tallon L."/>
            <person name="Das S.P."/>
            <person name="Daugherty S."/>
            <person name="Mongodin E.F."/>
        </authorList>
    </citation>
    <scope>NUCLEOTIDE SEQUENCE [LARGE SCALE GENOMIC DNA]</scope>
    <source>
        <strain evidence="5 6">3978 T3 ii</strain>
    </source>
</reference>
<comment type="similarity">
    <text evidence="1">Belongs to the 'phage' integrase family.</text>
</comment>
<dbReference type="GO" id="GO:0015074">
    <property type="term" value="P:DNA integration"/>
    <property type="evidence" value="ECO:0007669"/>
    <property type="project" value="InterPro"/>
</dbReference>
<evidence type="ECO:0000259" key="4">
    <source>
        <dbReference type="PROSITE" id="PS51898"/>
    </source>
</evidence>
<dbReference type="Pfam" id="PF13102">
    <property type="entry name" value="Phage_int_SAM_5"/>
    <property type="match status" value="1"/>
</dbReference>
<dbReference type="GO" id="GO:0003677">
    <property type="term" value="F:DNA binding"/>
    <property type="evidence" value="ECO:0007669"/>
    <property type="project" value="UniProtKB-KW"/>
</dbReference>
<accession>A0A078S0K3</accession>
<feature type="domain" description="Tyr recombinase" evidence="4">
    <location>
        <begin position="201"/>
        <end position="370"/>
    </location>
</feature>
<evidence type="ECO:0000256" key="1">
    <source>
        <dbReference type="ARBA" id="ARBA00008857"/>
    </source>
</evidence>
<keyword evidence="2" id="KW-0238">DNA-binding</keyword>
<dbReference type="InterPro" id="IPR013762">
    <property type="entry name" value="Integrase-like_cat_sf"/>
</dbReference>
<dbReference type="GO" id="GO:0006310">
    <property type="term" value="P:DNA recombination"/>
    <property type="evidence" value="ECO:0007669"/>
    <property type="project" value="UniProtKB-KW"/>
</dbReference>
<dbReference type="InterPro" id="IPR035386">
    <property type="entry name" value="Arm-DNA-bind_5"/>
</dbReference>
<dbReference type="Pfam" id="PF00589">
    <property type="entry name" value="Phage_integrase"/>
    <property type="match status" value="1"/>
</dbReference>
<dbReference type="PATRIC" id="fig|1339349.3.peg.1921"/>
<keyword evidence="3" id="KW-0233">DNA recombination</keyword>
<protein>
    <submittedName>
        <fullName evidence="5">Phage integrase family protein</fullName>
    </submittedName>
</protein>